<evidence type="ECO:0000256" key="2">
    <source>
        <dbReference type="ARBA" id="ARBA00022692"/>
    </source>
</evidence>
<dbReference type="InterPro" id="IPR030192">
    <property type="entry name" value="YbdG"/>
</dbReference>
<dbReference type="Pfam" id="PF00924">
    <property type="entry name" value="MS_channel_2nd"/>
    <property type="match status" value="1"/>
</dbReference>
<dbReference type="PANTHER" id="PTHR30414">
    <property type="entry name" value="MINICONDUCTANCE MECHANOSENSITIVE CHANNEL YBDG"/>
    <property type="match status" value="1"/>
</dbReference>
<dbReference type="PANTHER" id="PTHR30414:SF0">
    <property type="entry name" value="MINICONDUCTANCE MECHANOSENSITIVE CHANNEL YBDG"/>
    <property type="match status" value="1"/>
</dbReference>
<feature type="transmembrane region" description="Helical" evidence="5">
    <location>
        <begin position="115"/>
        <end position="139"/>
    </location>
</feature>
<dbReference type="Gene3D" id="2.30.30.60">
    <property type="match status" value="1"/>
</dbReference>
<feature type="transmembrane region" description="Helical" evidence="5">
    <location>
        <begin position="66"/>
        <end position="94"/>
    </location>
</feature>
<feature type="transmembrane region" description="Helical" evidence="5">
    <location>
        <begin position="145"/>
        <end position="167"/>
    </location>
</feature>
<evidence type="ECO:0000256" key="5">
    <source>
        <dbReference type="SAM" id="Phobius"/>
    </source>
</evidence>
<proteinExistence type="predicted"/>
<feature type="transmembrane region" description="Helical" evidence="5">
    <location>
        <begin position="188"/>
        <end position="209"/>
    </location>
</feature>
<sequence length="467" mass="52681">MPDWTPYSAVEHLLEPDSAHMSAVAHDSLATHFHTAVEASHTKFWVVERFWQWLGQQGLSDAWCTAISFAAVCAALALAVWVVDFLIANVLMRFIRHRAHRSKNHISEALYNRKFFTRLFYLIPLGVIMIGLETFFRGFTPELNIAARITTQCVILFTLLLTSFSLLDALNDLYQRSVEAQRRSIKGYIQIAKIILGFFTVILIVADLLQKNPTSLLVGLGAAAAVLSLVFRDTLLGFVASIQLSAQDMVRPGDWIEMPSKHADGIVQDINLTSVKVQNWDNTVTMIPIYSMVSEAFINWRGMESSGGRRFICRFPLDVTSVREANAALMQWLESDPETAPLAHATEELARSSSPQRLTNLALFRAYMEVWLFHHPQLNPKMLTFARYTHEMTDSGIGFEVYAFTKNTESEYVYDAVKRAVVEQVVTHAPLFGLRFFQRPSGEDMRALEGQQAEKAASAAELLQKKQ</sequence>
<keyword evidence="2 5" id="KW-0812">Transmembrane</keyword>
<comment type="subcellular location">
    <subcellularLocation>
        <location evidence="1">Membrane</location>
    </subcellularLocation>
</comment>
<feature type="domain" description="Mechanosensitive ion channel MscS" evidence="6">
    <location>
        <begin position="233"/>
        <end position="301"/>
    </location>
</feature>
<dbReference type="InterPro" id="IPR010920">
    <property type="entry name" value="LSM_dom_sf"/>
</dbReference>
<dbReference type="InterPro" id="IPR006685">
    <property type="entry name" value="MscS_channel_2nd"/>
</dbReference>
<evidence type="ECO:0000313" key="8">
    <source>
        <dbReference type="Proteomes" id="UP000823926"/>
    </source>
</evidence>
<dbReference type="AlphaFoldDB" id="A0A9D1QBU1"/>
<dbReference type="GO" id="GO:0005886">
    <property type="term" value="C:plasma membrane"/>
    <property type="evidence" value="ECO:0007669"/>
    <property type="project" value="TreeGrafter"/>
</dbReference>
<dbReference type="Proteomes" id="UP000823926">
    <property type="component" value="Unassembled WGS sequence"/>
</dbReference>
<evidence type="ECO:0000313" key="7">
    <source>
        <dbReference type="EMBL" id="HIW10480.1"/>
    </source>
</evidence>
<evidence type="ECO:0000256" key="1">
    <source>
        <dbReference type="ARBA" id="ARBA00004370"/>
    </source>
</evidence>
<evidence type="ECO:0000256" key="3">
    <source>
        <dbReference type="ARBA" id="ARBA00022989"/>
    </source>
</evidence>
<gene>
    <name evidence="7" type="ORF">H9888_03160</name>
</gene>
<reference evidence="7" key="1">
    <citation type="journal article" date="2021" name="PeerJ">
        <title>Extensive microbial diversity within the chicken gut microbiome revealed by metagenomics and culture.</title>
        <authorList>
            <person name="Gilroy R."/>
            <person name="Ravi A."/>
            <person name="Getino M."/>
            <person name="Pursley I."/>
            <person name="Horton D.L."/>
            <person name="Alikhan N.F."/>
            <person name="Baker D."/>
            <person name="Gharbi K."/>
            <person name="Hall N."/>
            <person name="Watson M."/>
            <person name="Adriaenssens E.M."/>
            <person name="Foster-Nyarko E."/>
            <person name="Jarju S."/>
            <person name="Secka A."/>
            <person name="Antonio M."/>
            <person name="Oren A."/>
            <person name="Chaudhuri R.R."/>
            <person name="La Ragione R."/>
            <person name="Hildebrand F."/>
            <person name="Pallen M.J."/>
        </authorList>
    </citation>
    <scope>NUCLEOTIDE SEQUENCE</scope>
    <source>
        <strain evidence="7">ChiBcec15-1070</strain>
    </source>
</reference>
<dbReference type="GO" id="GO:0008381">
    <property type="term" value="F:mechanosensitive monoatomic ion channel activity"/>
    <property type="evidence" value="ECO:0007669"/>
    <property type="project" value="InterPro"/>
</dbReference>
<protein>
    <submittedName>
        <fullName evidence="7">Mechanosensitive ion channel family protein</fullName>
    </submittedName>
</protein>
<dbReference type="InterPro" id="IPR023408">
    <property type="entry name" value="MscS_beta-dom_sf"/>
</dbReference>
<keyword evidence="4 5" id="KW-0472">Membrane</keyword>
<keyword evidence="3 5" id="KW-1133">Transmembrane helix</keyword>
<accession>A0A9D1QBU1</accession>
<comment type="caution">
    <text evidence="7">The sequence shown here is derived from an EMBL/GenBank/DDBJ whole genome shotgun (WGS) entry which is preliminary data.</text>
</comment>
<reference evidence="7" key="2">
    <citation type="submission" date="2021-04" db="EMBL/GenBank/DDBJ databases">
        <authorList>
            <person name="Gilroy R."/>
        </authorList>
    </citation>
    <scope>NUCLEOTIDE SEQUENCE</scope>
    <source>
        <strain evidence="7">ChiBcec15-1070</strain>
    </source>
</reference>
<evidence type="ECO:0000259" key="6">
    <source>
        <dbReference type="Pfam" id="PF00924"/>
    </source>
</evidence>
<organism evidence="7 8">
    <name type="scientific">Candidatus Rikenella faecigallinarum</name>
    <dbReference type="NCBI Taxonomy" id="2838745"/>
    <lineage>
        <taxon>Bacteria</taxon>
        <taxon>Pseudomonadati</taxon>
        <taxon>Bacteroidota</taxon>
        <taxon>Bacteroidia</taxon>
        <taxon>Bacteroidales</taxon>
        <taxon>Rikenellaceae</taxon>
        <taxon>Rikenella</taxon>
    </lineage>
</organism>
<dbReference type="SUPFAM" id="SSF50182">
    <property type="entry name" value="Sm-like ribonucleoproteins"/>
    <property type="match status" value="1"/>
</dbReference>
<dbReference type="EMBL" id="DXHL01000019">
    <property type="protein sequence ID" value="HIW10480.1"/>
    <property type="molecule type" value="Genomic_DNA"/>
</dbReference>
<dbReference type="GO" id="GO:0071470">
    <property type="term" value="P:cellular response to osmotic stress"/>
    <property type="evidence" value="ECO:0007669"/>
    <property type="project" value="InterPro"/>
</dbReference>
<evidence type="ECO:0000256" key="4">
    <source>
        <dbReference type="ARBA" id="ARBA00023136"/>
    </source>
</evidence>
<feature type="transmembrane region" description="Helical" evidence="5">
    <location>
        <begin position="215"/>
        <end position="242"/>
    </location>
</feature>
<name>A0A9D1QBU1_9BACT</name>